<keyword evidence="1" id="KW-0812">Transmembrane</keyword>
<evidence type="ECO:0000259" key="2">
    <source>
        <dbReference type="Pfam" id="PF06744"/>
    </source>
</evidence>
<organism evidence="6 7">
    <name type="scientific">Metarhizobium album</name>
    <dbReference type="NCBI Taxonomy" id="2182425"/>
    <lineage>
        <taxon>Bacteria</taxon>
        <taxon>Pseudomonadati</taxon>
        <taxon>Pseudomonadota</taxon>
        <taxon>Alphaproteobacteria</taxon>
        <taxon>Hyphomicrobiales</taxon>
        <taxon>Rhizobiaceae</taxon>
        <taxon>Metarhizobium</taxon>
    </lineage>
</organism>
<reference evidence="6 7" key="1">
    <citation type="submission" date="2018-05" db="EMBL/GenBank/DDBJ databases">
        <title>The draft genome of strain NS-104.</title>
        <authorList>
            <person name="Hang P."/>
            <person name="Jiang J."/>
        </authorList>
    </citation>
    <scope>NUCLEOTIDE SEQUENCE [LARGE SCALE GENOMIC DNA]</scope>
    <source>
        <strain evidence="6 7">NS-104</strain>
    </source>
</reference>
<evidence type="ECO:0000259" key="5">
    <source>
        <dbReference type="Pfam" id="PF21070"/>
    </source>
</evidence>
<evidence type="ECO:0000256" key="1">
    <source>
        <dbReference type="SAM" id="Phobius"/>
    </source>
</evidence>
<sequence>MSPRKLVRWLGNTLRRPGVLISLGLIVLALLIWFVGPLIAFGDFQPLGPVAVRLACLLAIALLWGIGSLFFRTVRSSEETSMLAALRKQQEETEIAEEKEGAALDAEVSAFREAVRTVIQFLRRGRSSLFVSARYSLPWYIVLGNDRAGKSSVVRASGLALPFETAAPSVAGSVHFHITDRAVFAEFPGAFLTQPERRFVLLWQRMLDYIKRQRAQQPINGILVVTSTEELLAMQEEQITDYAAAIRKRLDETIGRLRTVAPVYLLVNKLDLVVGFEEFFESLTAEERTSVLGVPLSALRSVDGASASGSFANGFSSIIERFSQQQFLRMQEEPDELRRRRIFEFTGQFALLETRLEPLLQHLASTHRFGQAPNIRGLFFTSTNQSGEFSDLLGQSLSTNFGQRRGGLALPQDAGVRRTRPFFLTGLFRDVIVPEANLSGLTKPALLVTRLQDVAANIVLFITLLVLLGIWWLGFSEGRAYTARINEHVTVTHANITEATPDGKIPSKFEPVLNVLDRLRTLSQEEPRSTTFGLYTTGSVRQASSEAYDRALANLFFPFVWSYLREGLDNPATPAALRFQQLKFYLMLTGTRPTDQETAALISPDFAANWLTYERNADIDRRISAHFAALAGTRVTAPPADLALVDRARRRIADYTLARLAYDNVLALPDVQQLPVWRPVDHMGLQGPQALARANNGSLWDGIPGIYTRTGLKDVMLGSANRVARRIADDLWAMGNADNLVEQEREAARIRDGLLDLYRVDYITQWDTLLSDLSLGGGTAASEVARSMAIITGNPSPVKELVTAIAAETDLEAASTTVLDAIPGAGAKAAQVNTALQPRRVVNVAKTVAEHYKSFRNAVTAPEGQQAPVDAMLVAMQPLYRMLNHVATGNDVLELGAEPQTLLNQLSERNGELPASLQPLFARILAQVAAITGGSSRERLSQIWKTTVLPLCEATTTARYPFDPNSINDTSLEDFARLFGPKGAIAGFRENYLKPFIDSSTRPWRWKTGQQIGLGYDDKTLAELEKADNVTTVFFGDQEKPSVQFTITPGKLDMRARAFVLDIGGPALLYNHGPPVDMQYQWPSENISVGANMSMMPELEGERNILSRQGAWALFRMLKLGRVLEKSPTDIVTYQFRVGSRQVLLRLAAPPSRNPFARDILADYSCPVL</sequence>
<dbReference type="NCBIfam" id="TIGR03348">
    <property type="entry name" value="VI_IcmF"/>
    <property type="match status" value="1"/>
</dbReference>
<dbReference type="EMBL" id="QFBC01000005">
    <property type="protein sequence ID" value="PWE55650.1"/>
    <property type="molecule type" value="Genomic_DNA"/>
</dbReference>
<dbReference type="InterPro" id="IPR009612">
    <property type="entry name" value="IcmF-rel"/>
</dbReference>
<dbReference type="Proteomes" id="UP000245252">
    <property type="component" value="Unassembled WGS sequence"/>
</dbReference>
<name>A0A2U2DQQ8_9HYPH</name>
<dbReference type="Pfam" id="PF06761">
    <property type="entry name" value="IcmF-related"/>
    <property type="match status" value="1"/>
</dbReference>
<dbReference type="PANTHER" id="PTHR36153">
    <property type="entry name" value="INNER MEMBRANE PROTEIN-RELATED"/>
    <property type="match status" value="1"/>
</dbReference>
<feature type="transmembrane region" description="Helical" evidence="1">
    <location>
        <begin position="454"/>
        <end position="474"/>
    </location>
</feature>
<evidence type="ECO:0000313" key="6">
    <source>
        <dbReference type="EMBL" id="PWE55650.1"/>
    </source>
</evidence>
<keyword evidence="1" id="KW-1133">Transmembrane helix</keyword>
<feature type="domain" description="Type VI secretion system component TssM1 N-terminal" evidence="4">
    <location>
        <begin position="203"/>
        <end position="455"/>
    </location>
</feature>
<dbReference type="InterPro" id="IPR048677">
    <property type="entry name" value="TssM1_hel"/>
</dbReference>
<evidence type="ECO:0000313" key="7">
    <source>
        <dbReference type="Proteomes" id="UP000245252"/>
    </source>
</evidence>
<accession>A0A2U2DQQ8</accession>
<gene>
    <name evidence="6" type="primary">icmF</name>
    <name evidence="6" type="ORF">DEM27_13260</name>
</gene>
<dbReference type="InterPro" id="IPR053156">
    <property type="entry name" value="T6SS_TssM-like"/>
</dbReference>
<dbReference type="AlphaFoldDB" id="A0A2U2DQQ8"/>
<dbReference type="SUPFAM" id="SSF52540">
    <property type="entry name" value="P-loop containing nucleoside triphosphate hydrolases"/>
    <property type="match status" value="1"/>
</dbReference>
<comment type="caution">
    <text evidence="6">The sequence shown here is derived from an EMBL/GenBank/DDBJ whole genome shotgun (WGS) entry which is preliminary data.</text>
</comment>
<keyword evidence="1" id="KW-0472">Membrane</keyword>
<dbReference type="OrthoDB" id="9758229at2"/>
<evidence type="ECO:0000259" key="4">
    <source>
        <dbReference type="Pfam" id="PF14331"/>
    </source>
</evidence>
<dbReference type="InterPro" id="IPR027417">
    <property type="entry name" value="P-loop_NTPase"/>
</dbReference>
<dbReference type="PANTHER" id="PTHR36153:SF1">
    <property type="entry name" value="TYPE VI SECRETION SYSTEM COMPONENT TSSM1"/>
    <property type="match status" value="1"/>
</dbReference>
<dbReference type="Pfam" id="PF06744">
    <property type="entry name" value="IcmF_C"/>
    <property type="match status" value="1"/>
</dbReference>
<dbReference type="Pfam" id="PF14331">
    <property type="entry name" value="IcmF-related_N"/>
    <property type="match status" value="1"/>
</dbReference>
<keyword evidence="7" id="KW-1185">Reference proteome</keyword>
<feature type="domain" description="Type VI secretion system component TssM1 helical" evidence="5">
    <location>
        <begin position="939"/>
        <end position="1037"/>
    </location>
</feature>
<dbReference type="InterPro" id="IPR010623">
    <property type="entry name" value="IcmF_C"/>
</dbReference>
<dbReference type="InterPro" id="IPR025743">
    <property type="entry name" value="TssM1_N"/>
</dbReference>
<dbReference type="InterPro" id="IPR017731">
    <property type="entry name" value="TssM1-like"/>
</dbReference>
<proteinExistence type="predicted"/>
<feature type="domain" description="IcmF-related" evidence="3">
    <location>
        <begin position="514"/>
        <end position="810"/>
    </location>
</feature>
<evidence type="ECO:0000259" key="3">
    <source>
        <dbReference type="Pfam" id="PF06761"/>
    </source>
</evidence>
<protein>
    <submittedName>
        <fullName evidence="6">Type VI secretion system membrane subunit TssM</fullName>
    </submittedName>
</protein>
<feature type="transmembrane region" description="Helical" evidence="1">
    <location>
        <begin position="51"/>
        <end position="71"/>
    </location>
</feature>
<feature type="transmembrane region" description="Helical" evidence="1">
    <location>
        <begin position="20"/>
        <end position="39"/>
    </location>
</feature>
<dbReference type="Pfam" id="PF21070">
    <property type="entry name" value="IcmF_helical"/>
    <property type="match status" value="1"/>
</dbReference>
<feature type="domain" description="Type VI secretion system IcmF C-terminal" evidence="2">
    <location>
        <begin position="1045"/>
        <end position="1149"/>
    </location>
</feature>
<dbReference type="RefSeq" id="WP_109458727.1">
    <property type="nucleotide sequence ID" value="NZ_QFBC01000005.1"/>
</dbReference>